<name>A0AAJ5LHS3_9PSED</name>
<dbReference type="AlphaFoldDB" id="A0AAJ5LHS3"/>
<organism evidence="1 2">
    <name type="scientific">Pseudomonas asiatica</name>
    <dbReference type="NCBI Taxonomy" id="2219225"/>
    <lineage>
        <taxon>Bacteria</taxon>
        <taxon>Pseudomonadati</taxon>
        <taxon>Pseudomonadota</taxon>
        <taxon>Gammaproteobacteria</taxon>
        <taxon>Pseudomonadales</taxon>
        <taxon>Pseudomonadaceae</taxon>
        <taxon>Pseudomonas</taxon>
    </lineage>
</organism>
<dbReference type="EMBL" id="CP101700">
    <property type="protein sequence ID" value="UUC19556.1"/>
    <property type="molecule type" value="Genomic_DNA"/>
</dbReference>
<evidence type="ECO:0000313" key="2">
    <source>
        <dbReference type="Proteomes" id="UP001058744"/>
    </source>
</evidence>
<protein>
    <submittedName>
        <fullName evidence="1">Uncharacterized protein</fullName>
    </submittedName>
</protein>
<dbReference type="Proteomes" id="UP001058744">
    <property type="component" value="Chromosome"/>
</dbReference>
<proteinExistence type="predicted"/>
<evidence type="ECO:0000313" key="1">
    <source>
        <dbReference type="EMBL" id="UUC19556.1"/>
    </source>
</evidence>
<dbReference type="RefSeq" id="WP_239688263.1">
    <property type="nucleotide sequence ID" value="NZ_CP101700.1"/>
</dbReference>
<reference evidence="1" key="1">
    <citation type="submission" date="2022-07" db="EMBL/GenBank/DDBJ databases">
        <title>Complete genome of MD9.</title>
        <authorList>
            <person name="Cao G."/>
        </authorList>
    </citation>
    <scope>NUCLEOTIDE SEQUENCE</scope>
    <source>
        <strain evidence="1">MD9</strain>
    </source>
</reference>
<sequence>MFPTHVMDADSSTPLSCAGRSSFLCGPAATYPLGQLLRQPVPVSFFWKETGTSTTAAALIAQGFAAFPLVTIGVTNADVTSNSAVDDGAADQGMDCT</sequence>
<gene>
    <name evidence="1" type="ORF">NOV18_03350</name>
</gene>
<accession>A0AAJ5LHS3</accession>